<evidence type="ECO:0000313" key="4">
    <source>
        <dbReference type="Proteomes" id="UP000001035"/>
    </source>
</evidence>
<dbReference type="InterPro" id="IPR025421">
    <property type="entry name" value="DUF4148"/>
</dbReference>
<organism evidence="3 4">
    <name type="scientific">Burkholderia cenocepacia (strain ATCC BAA-245 / DSM 16553 / LMG 16656 / NCTC 13227 / J2315 / CF5610)</name>
    <name type="common">Burkholderia cepacia (strain J2315)</name>
    <dbReference type="NCBI Taxonomy" id="216591"/>
    <lineage>
        <taxon>Bacteria</taxon>
        <taxon>Pseudomonadati</taxon>
        <taxon>Pseudomonadota</taxon>
        <taxon>Betaproteobacteria</taxon>
        <taxon>Burkholderiales</taxon>
        <taxon>Burkholderiaceae</taxon>
        <taxon>Burkholderia</taxon>
        <taxon>Burkholderia cepacia complex</taxon>
    </lineage>
</organism>
<keyword evidence="2" id="KW-1133">Transmembrane helix</keyword>
<dbReference type="KEGG" id="bcj:BCAM0536"/>
<evidence type="ECO:0000313" key="3">
    <source>
        <dbReference type="EMBL" id="CAR54394.1"/>
    </source>
</evidence>
<keyword evidence="2" id="KW-0472">Membrane</keyword>
<dbReference type="Pfam" id="PF13663">
    <property type="entry name" value="DUF4148"/>
    <property type="match status" value="1"/>
</dbReference>
<dbReference type="eggNOG" id="ENOG503177P">
    <property type="taxonomic scope" value="Bacteria"/>
</dbReference>
<gene>
    <name evidence="3" type="ORF">BCAM0536</name>
</gene>
<feature type="region of interest" description="Disordered" evidence="1">
    <location>
        <begin position="102"/>
        <end position="153"/>
    </location>
</feature>
<dbReference type="AlphaFoldDB" id="B4EKI0"/>
<sequence>MPDTCAGSTVDMQQTFGARRSHRMPGDRHPQLRSRRNLMKAARILAVAILAVAPALSFADTGHGLTRAEVRADLVRLEKAGYNPAGSEAHYPDDIAAAEHAVAAAEQVARSDQNGPSKSQGDNVADASAPAGHRDAAQSRAARTAADDLYAHS</sequence>
<evidence type="ECO:0000256" key="2">
    <source>
        <dbReference type="SAM" id="Phobius"/>
    </source>
</evidence>
<feature type="transmembrane region" description="Helical" evidence="2">
    <location>
        <begin position="41"/>
        <end position="59"/>
    </location>
</feature>
<protein>
    <submittedName>
        <fullName evidence="3">Membrane protein</fullName>
    </submittedName>
</protein>
<reference evidence="3 4" key="1">
    <citation type="journal article" date="2009" name="J. Bacteriol.">
        <title>The genome of Burkholderia cenocepacia J2315, an epidemic pathogen of cystic fibrosis patients.</title>
        <authorList>
            <person name="Holden M.T."/>
            <person name="Seth-Smith H.M."/>
            <person name="Crossman L.C."/>
            <person name="Sebaihia M."/>
            <person name="Bentley S.D."/>
            <person name="Cerdeno-Tarraga A.M."/>
            <person name="Thomson N.R."/>
            <person name="Bason N."/>
            <person name="Quail M.A."/>
            <person name="Sharp S."/>
            <person name="Cherevach I."/>
            <person name="Churcher C."/>
            <person name="Goodhead I."/>
            <person name="Hauser H."/>
            <person name="Holroyd N."/>
            <person name="Mungall K."/>
            <person name="Scott P."/>
            <person name="Walker D."/>
            <person name="White B."/>
            <person name="Rose H."/>
            <person name="Iversen P."/>
            <person name="Mil-Homens D."/>
            <person name="Rocha E.P."/>
            <person name="Fialho A.M."/>
            <person name="Baldwin A."/>
            <person name="Dowson C."/>
            <person name="Barrell B.G."/>
            <person name="Govan J.R."/>
            <person name="Vandamme P."/>
            <person name="Hart C.A."/>
            <person name="Mahenthiralingam E."/>
            <person name="Parkhill J."/>
        </authorList>
    </citation>
    <scope>NUCLEOTIDE SEQUENCE [LARGE SCALE GENOMIC DNA]</scope>
    <source>
        <strain evidence="4">ATCC BAA-245 / DSM 16553 / LMG 16656 / NCTC 13227 / J2315 / CF5610</strain>
    </source>
</reference>
<dbReference type="HOGENOM" id="CLU_117081_3_0_4"/>
<proteinExistence type="predicted"/>
<dbReference type="EMBL" id="AM747721">
    <property type="protein sequence ID" value="CAR54394.1"/>
    <property type="molecule type" value="Genomic_DNA"/>
</dbReference>
<evidence type="ECO:0000256" key="1">
    <source>
        <dbReference type="SAM" id="MobiDB-lite"/>
    </source>
</evidence>
<name>B4EKI0_BURCJ</name>
<feature type="compositionally biased region" description="Polar residues" evidence="1">
    <location>
        <begin position="110"/>
        <end position="122"/>
    </location>
</feature>
<keyword evidence="4" id="KW-1185">Reference proteome</keyword>
<keyword evidence="2" id="KW-0812">Transmembrane</keyword>
<dbReference type="Proteomes" id="UP000001035">
    <property type="component" value="Chromosome 2"/>
</dbReference>
<accession>B4EKI0</accession>